<dbReference type="SMART" id="SM00498">
    <property type="entry name" value="FH2"/>
    <property type="match status" value="1"/>
</dbReference>
<name>A0A813M4M4_9BILA</name>
<dbReference type="Gene3D" id="1.20.58.2220">
    <property type="entry name" value="Formin, FH2 domain"/>
    <property type="match status" value="1"/>
</dbReference>
<evidence type="ECO:0000313" key="3">
    <source>
        <dbReference type="EMBL" id="CAF0708285.1"/>
    </source>
</evidence>
<keyword evidence="4" id="KW-1185">Reference proteome</keyword>
<dbReference type="PANTHER" id="PTHR46345:SF8">
    <property type="entry name" value="FORMIN 3, ISOFORM B"/>
    <property type="match status" value="1"/>
</dbReference>
<proteinExistence type="predicted"/>
<evidence type="ECO:0000256" key="1">
    <source>
        <dbReference type="SAM" id="MobiDB-lite"/>
    </source>
</evidence>
<evidence type="ECO:0000259" key="2">
    <source>
        <dbReference type="PROSITE" id="PS51444"/>
    </source>
</evidence>
<dbReference type="AlphaFoldDB" id="A0A813M4M4"/>
<evidence type="ECO:0000313" key="4">
    <source>
        <dbReference type="Proteomes" id="UP000663879"/>
    </source>
</evidence>
<dbReference type="InterPro" id="IPR042201">
    <property type="entry name" value="FH2_Formin_sf"/>
</dbReference>
<dbReference type="SUPFAM" id="SSF101447">
    <property type="entry name" value="Formin homology 2 domain (FH2 domain)"/>
    <property type="match status" value="1"/>
</dbReference>
<dbReference type="InterPro" id="IPR015425">
    <property type="entry name" value="FH2_Formin"/>
</dbReference>
<feature type="compositionally biased region" description="Low complexity" evidence="1">
    <location>
        <begin position="879"/>
        <end position="894"/>
    </location>
</feature>
<feature type="compositionally biased region" description="Low complexity" evidence="1">
    <location>
        <begin position="850"/>
        <end position="866"/>
    </location>
</feature>
<reference evidence="3" key="1">
    <citation type="submission" date="2021-02" db="EMBL/GenBank/DDBJ databases">
        <authorList>
            <person name="Nowell W R."/>
        </authorList>
    </citation>
    <scope>NUCLEOTIDE SEQUENCE</scope>
    <source>
        <strain evidence="3">Ploen Becks lab</strain>
    </source>
</reference>
<sequence>MPGIFEYKSENMQMSYLSTNVPPPPPPPIPNFQFDTLKKNDINHLVSAESPKLMESSLKLPQQIVPKSSFKLKQFTWSKIPSNCIIGKDNIWTKKQQNESIFDSSFYADLEQLFYIEPTNKNEIHDRRDSTLIRESRTIHSADKINLLDSKKSLNINIFLKQFRCDYDEICNNLITNNRSNIFGIENFEALLKILPDSNEIEILKNFNGDMEKLGQAEKFLLKLIRIPNYKLRIECLHVKEEFYNQIYNFNKSFDSIINACKIIHESQNLTQMMLCICKIGNFLNNGSYCGNAAGFKLASLNKLCDIKSNKNNMSLLNLIIEKLDKQKSKLLQLPDEILPCLKDVLSIQIDNLKNDIFEFCNKVNSLYDQLNDLQIPKMDDLYEFFKMAILTLNDLKTKEIKYDEWNLKLSSYFCEDVVDFRLDECFNILFNFAEKVKFIIQESKSRKSSFKSEFITAGQNESLKNRNYSSSTLDKKNFSNDFSDSSNYIDDLDGLINNCVNMRQNISRTSRRSKNTNRLSQPIESDNLIKFLNEDLSQIDREYTNESHNEYPTIKLRRSLSSNEMEAPKIDHKQRGKSMTLLEENSEETENNSNFENRKLSNRWTGLRKNEELQKLATMYKNFQDDDMIPNRRKSQIISVDSIRNNLEEKLAFFENKISTDNKQPTELIRESKHRHSSFVYTNVKSDPNNIVSNCIQKFEQHKDCLNNSELLFLAKDEGFETQSNSSSSHGNEIDTNQNKILIKQKSPIKDTTQKRRSVCPIITRNKSASRILSDSPSTKNNFDLKTSGINQIVHIDLSPKIKSTNSTSNMYMSETVSTKAKKTNIKQSQKMELTCQSKSKIIKTRMNINDSNTNNSTSLKNISTQSNNTITDDLNTKSRTISSSSSTSTLGSQKLMRKNKIQNVLVQAKSSFKNDFSIKF</sequence>
<dbReference type="PANTHER" id="PTHR46345">
    <property type="entry name" value="INVERTED FORMIN-2"/>
    <property type="match status" value="1"/>
</dbReference>
<dbReference type="EMBL" id="CAJNOC010000031">
    <property type="protein sequence ID" value="CAF0708285.1"/>
    <property type="molecule type" value="Genomic_DNA"/>
</dbReference>
<dbReference type="Proteomes" id="UP000663879">
    <property type="component" value="Unassembled WGS sequence"/>
</dbReference>
<dbReference type="PROSITE" id="PS51444">
    <property type="entry name" value="FH2"/>
    <property type="match status" value="1"/>
</dbReference>
<comment type="caution">
    <text evidence="3">The sequence shown here is derived from an EMBL/GenBank/DDBJ whole genome shotgun (WGS) entry which is preliminary data.</text>
</comment>
<dbReference type="Pfam" id="PF02181">
    <property type="entry name" value="FH2"/>
    <property type="match status" value="1"/>
</dbReference>
<accession>A0A813M4M4</accession>
<protein>
    <recommendedName>
        <fullName evidence="2">FH2 domain-containing protein</fullName>
    </recommendedName>
</protein>
<feature type="domain" description="FH2" evidence="2">
    <location>
        <begin position="62"/>
        <end position="463"/>
    </location>
</feature>
<dbReference type="OrthoDB" id="26518at2759"/>
<organism evidence="3 4">
    <name type="scientific">Brachionus calyciflorus</name>
    <dbReference type="NCBI Taxonomy" id="104777"/>
    <lineage>
        <taxon>Eukaryota</taxon>
        <taxon>Metazoa</taxon>
        <taxon>Spiralia</taxon>
        <taxon>Gnathifera</taxon>
        <taxon>Rotifera</taxon>
        <taxon>Eurotatoria</taxon>
        <taxon>Monogononta</taxon>
        <taxon>Pseudotrocha</taxon>
        <taxon>Ploima</taxon>
        <taxon>Brachionidae</taxon>
        <taxon>Brachionus</taxon>
    </lineage>
</organism>
<gene>
    <name evidence="3" type="ORF">OXX778_LOCUS584</name>
</gene>
<feature type="region of interest" description="Disordered" evidence="1">
    <location>
        <begin position="850"/>
        <end position="896"/>
    </location>
</feature>